<dbReference type="RefSeq" id="XP_020913306.1">
    <property type="nucleotide sequence ID" value="XM_021057647.1"/>
</dbReference>
<evidence type="ECO:0000259" key="1">
    <source>
        <dbReference type="Pfam" id="PF24764"/>
    </source>
</evidence>
<evidence type="ECO:0000313" key="2">
    <source>
        <dbReference type="EnsemblMetazoa" id="XP_020913306.1"/>
    </source>
</evidence>
<organism evidence="2 3">
    <name type="scientific">Exaiptasia diaphana</name>
    <name type="common">Tropical sea anemone</name>
    <name type="synonym">Aiptasia pulchella</name>
    <dbReference type="NCBI Taxonomy" id="2652724"/>
    <lineage>
        <taxon>Eukaryota</taxon>
        <taxon>Metazoa</taxon>
        <taxon>Cnidaria</taxon>
        <taxon>Anthozoa</taxon>
        <taxon>Hexacorallia</taxon>
        <taxon>Actiniaria</taxon>
        <taxon>Aiptasiidae</taxon>
        <taxon>Exaiptasia</taxon>
    </lineage>
</organism>
<dbReference type="Proteomes" id="UP000887567">
    <property type="component" value="Unplaced"/>
</dbReference>
<dbReference type="InterPro" id="IPR012337">
    <property type="entry name" value="RNaseH-like_sf"/>
</dbReference>
<dbReference type="EnsemblMetazoa" id="XM_021057647.1">
    <property type="protein sequence ID" value="XP_020913306.1"/>
    <property type="gene ID" value="LOC110250983"/>
</dbReference>
<dbReference type="Pfam" id="PF24764">
    <property type="entry name" value="rva_4"/>
    <property type="match status" value="1"/>
</dbReference>
<keyword evidence="3" id="KW-1185">Reference proteome</keyword>
<proteinExistence type="predicted"/>
<name>A0A913Y1J8_EXADI</name>
<reference evidence="2" key="1">
    <citation type="submission" date="2022-11" db="UniProtKB">
        <authorList>
            <consortium name="EnsemblMetazoa"/>
        </authorList>
    </citation>
    <scope>IDENTIFICATION</scope>
</reference>
<protein>
    <recommendedName>
        <fullName evidence="1">Integrase core domain-containing protein</fullName>
    </recommendedName>
</protein>
<dbReference type="PANTHER" id="PTHR46791:SF13">
    <property type="entry name" value="CLR5 DOMAIN-CONTAINING PROTEIN"/>
    <property type="match status" value="1"/>
</dbReference>
<dbReference type="AlphaFoldDB" id="A0A913Y1J8"/>
<dbReference type="KEGG" id="epa:110250983"/>
<feature type="domain" description="Integrase core" evidence="1">
    <location>
        <begin position="43"/>
        <end position="223"/>
    </location>
</feature>
<dbReference type="SUPFAM" id="SSF53098">
    <property type="entry name" value="Ribonuclease H-like"/>
    <property type="match status" value="1"/>
</dbReference>
<dbReference type="PANTHER" id="PTHR46791">
    <property type="entry name" value="EXPRESSED PROTEIN"/>
    <property type="match status" value="1"/>
</dbReference>
<dbReference type="GeneID" id="110250983"/>
<dbReference type="OMA" id="WIFITED"/>
<dbReference type="InterPro" id="IPR058913">
    <property type="entry name" value="Integrase_dom_put"/>
</dbReference>
<accession>A0A913Y1J8</accession>
<sequence>MHQRLRVDYGLVVSRETVRVILKTLDPEGVVKRSRNKLKRREYRSKGPNYLWHIDGYDKLKPFGFCIHGAIDGFSRRILWLEVGNSNNDPRVIAKYFHDYVQELGGTSHICRADRGTENVNVAGMQRFFRRNGYDEFRGDKSFLYGRSVTNQRIECWWAFLRKSETDWWRNYFKDLQDQGLFDNSNDFHVECLRFCYMPLLKEELQRVARHWNLHKIRPSTNENSPHGRPDSIYFLPEANGTRSYVHEVTTVDLMVAKDTCCDIQTDDFSSNFSELCQIIIHDKNLHAPAVNIEQAERLYIDLLGYIKDML</sequence>
<evidence type="ECO:0000313" key="3">
    <source>
        <dbReference type="Proteomes" id="UP000887567"/>
    </source>
</evidence>
<dbReference type="OrthoDB" id="5971504at2759"/>